<sequence length="212" mass="22791">MIRRTLLSYSGLAAALLLPAAALAQTAPAPTPTPAVKTATAKVAIETSLGRIVLELETERAPITTRNFLRYADQKRLDGAFFYRSVKVQDKFGFVQFGVDNDPKRILPPIAHEPTTKTGVKHVDGAISTARLAPGTGRGEFTISVGDQPSLDADPSKPGDNLGYAAFGRVIEGMEVVWKILDQPTSPTKGQGVMRGSMLEPKVKILSVRRIP</sequence>
<reference evidence="6 7" key="1">
    <citation type="submission" date="2016-08" db="EMBL/GenBank/DDBJ databases">
        <title>Draft genome of the agarase producing Sphingomonas sp. MCT13.</title>
        <authorList>
            <person name="D'Andrea M.M."/>
            <person name="Rossolini G.M."/>
            <person name="Thaller M.C."/>
        </authorList>
    </citation>
    <scope>NUCLEOTIDE SEQUENCE [LARGE SCALE GENOMIC DNA]</scope>
    <source>
        <strain evidence="6 7">MCT13</strain>
    </source>
</reference>
<dbReference type="Proteomes" id="UP000094487">
    <property type="component" value="Unassembled WGS sequence"/>
</dbReference>
<gene>
    <name evidence="6" type="ORF">BFL28_14375</name>
</gene>
<dbReference type="EC" id="5.2.1.8" evidence="1"/>
<feature type="chain" id="PRO_5009132137" description="peptidylprolyl isomerase" evidence="4">
    <location>
        <begin position="25"/>
        <end position="212"/>
    </location>
</feature>
<evidence type="ECO:0000256" key="2">
    <source>
        <dbReference type="ARBA" id="ARBA00023110"/>
    </source>
</evidence>
<dbReference type="PROSITE" id="PS50072">
    <property type="entry name" value="CSA_PPIASE_2"/>
    <property type="match status" value="1"/>
</dbReference>
<dbReference type="OrthoDB" id="9807797at2"/>
<evidence type="ECO:0000256" key="3">
    <source>
        <dbReference type="ARBA" id="ARBA00023235"/>
    </source>
</evidence>
<keyword evidence="4" id="KW-0732">Signal</keyword>
<evidence type="ECO:0000256" key="1">
    <source>
        <dbReference type="ARBA" id="ARBA00013194"/>
    </source>
</evidence>
<evidence type="ECO:0000313" key="7">
    <source>
        <dbReference type="Proteomes" id="UP000094487"/>
    </source>
</evidence>
<dbReference type="InterPro" id="IPR029000">
    <property type="entry name" value="Cyclophilin-like_dom_sf"/>
</dbReference>
<dbReference type="SUPFAM" id="SSF50891">
    <property type="entry name" value="Cyclophilin-like"/>
    <property type="match status" value="1"/>
</dbReference>
<dbReference type="GO" id="GO:0003755">
    <property type="term" value="F:peptidyl-prolyl cis-trans isomerase activity"/>
    <property type="evidence" value="ECO:0007669"/>
    <property type="project" value="UniProtKB-KW"/>
</dbReference>
<dbReference type="InterPro" id="IPR002130">
    <property type="entry name" value="Cyclophilin-type_PPIase_dom"/>
</dbReference>
<dbReference type="InterPro" id="IPR044666">
    <property type="entry name" value="Cyclophilin_A-like"/>
</dbReference>
<dbReference type="AlphaFoldDB" id="A0A1E3LX56"/>
<keyword evidence="2" id="KW-0697">Rotamase</keyword>
<keyword evidence="3 6" id="KW-0413">Isomerase</keyword>
<dbReference type="PANTHER" id="PTHR45625:SF4">
    <property type="entry name" value="PEPTIDYLPROLYL ISOMERASE DOMAIN AND WD REPEAT-CONTAINING PROTEIN 1"/>
    <property type="match status" value="1"/>
</dbReference>
<organism evidence="6 7">
    <name type="scientific">Sphingomonas turrisvirgatae</name>
    <dbReference type="NCBI Taxonomy" id="1888892"/>
    <lineage>
        <taxon>Bacteria</taxon>
        <taxon>Pseudomonadati</taxon>
        <taxon>Pseudomonadota</taxon>
        <taxon>Alphaproteobacteria</taxon>
        <taxon>Sphingomonadales</taxon>
        <taxon>Sphingomonadaceae</taxon>
        <taxon>Sphingomonas</taxon>
    </lineage>
</organism>
<protein>
    <recommendedName>
        <fullName evidence="1">peptidylprolyl isomerase</fullName>
        <ecNumber evidence="1">5.2.1.8</ecNumber>
    </recommendedName>
</protein>
<dbReference type="Pfam" id="PF00160">
    <property type="entry name" value="Pro_isomerase"/>
    <property type="match status" value="1"/>
</dbReference>
<dbReference type="STRING" id="1888892.BFL28_14375"/>
<evidence type="ECO:0000313" key="6">
    <source>
        <dbReference type="EMBL" id="ODP38351.1"/>
    </source>
</evidence>
<dbReference type="EMBL" id="MDDS01000016">
    <property type="protein sequence ID" value="ODP38351.1"/>
    <property type="molecule type" value="Genomic_DNA"/>
</dbReference>
<feature type="signal peptide" evidence="4">
    <location>
        <begin position="1"/>
        <end position="24"/>
    </location>
</feature>
<accession>A0A1E3LX56</accession>
<evidence type="ECO:0000256" key="4">
    <source>
        <dbReference type="SAM" id="SignalP"/>
    </source>
</evidence>
<feature type="domain" description="PPIase cyclophilin-type" evidence="5">
    <location>
        <begin position="46"/>
        <end position="210"/>
    </location>
</feature>
<keyword evidence="7" id="KW-1185">Reference proteome</keyword>
<evidence type="ECO:0000259" key="5">
    <source>
        <dbReference type="PROSITE" id="PS50072"/>
    </source>
</evidence>
<dbReference type="PANTHER" id="PTHR45625">
    <property type="entry name" value="PEPTIDYL-PROLYL CIS-TRANS ISOMERASE-RELATED"/>
    <property type="match status" value="1"/>
</dbReference>
<name>A0A1E3LX56_9SPHN</name>
<dbReference type="RefSeq" id="WP_069320005.1">
    <property type="nucleotide sequence ID" value="NZ_MDDS01000016.1"/>
</dbReference>
<dbReference type="Gene3D" id="2.40.100.10">
    <property type="entry name" value="Cyclophilin-like"/>
    <property type="match status" value="1"/>
</dbReference>
<comment type="caution">
    <text evidence="6">The sequence shown here is derived from an EMBL/GenBank/DDBJ whole genome shotgun (WGS) entry which is preliminary data.</text>
</comment>
<proteinExistence type="predicted"/>